<dbReference type="OrthoDB" id="3776425at2"/>
<dbReference type="PANTHER" id="PTHR38340:SF1">
    <property type="entry name" value="S-LAYER PROTEIN"/>
    <property type="match status" value="1"/>
</dbReference>
<keyword evidence="4" id="KW-0732">Signal</keyword>
<dbReference type="SUPFAM" id="SSF51120">
    <property type="entry name" value="beta-Roll"/>
    <property type="match status" value="2"/>
</dbReference>
<evidence type="ECO:0000256" key="2">
    <source>
        <dbReference type="ARBA" id="ARBA00022525"/>
    </source>
</evidence>
<feature type="compositionally biased region" description="Basic and acidic residues" evidence="3">
    <location>
        <begin position="181"/>
        <end position="196"/>
    </location>
</feature>
<evidence type="ECO:0000313" key="6">
    <source>
        <dbReference type="Proteomes" id="UP000294071"/>
    </source>
</evidence>
<evidence type="ECO:0000256" key="1">
    <source>
        <dbReference type="ARBA" id="ARBA00004613"/>
    </source>
</evidence>
<gene>
    <name evidence="5" type="ORF">EUA93_13990</name>
</gene>
<feature type="region of interest" description="Disordered" evidence="3">
    <location>
        <begin position="420"/>
        <end position="440"/>
    </location>
</feature>
<comment type="subcellular location">
    <subcellularLocation>
        <location evidence="1">Secreted</location>
    </subcellularLocation>
</comment>
<organism evidence="5 6">
    <name type="scientific">Nocardioides oleivorans</name>
    <dbReference type="NCBI Taxonomy" id="273676"/>
    <lineage>
        <taxon>Bacteria</taxon>
        <taxon>Bacillati</taxon>
        <taxon>Actinomycetota</taxon>
        <taxon>Actinomycetes</taxon>
        <taxon>Propionibacteriales</taxon>
        <taxon>Nocardioidaceae</taxon>
        <taxon>Nocardioides</taxon>
    </lineage>
</organism>
<keyword evidence="2" id="KW-0964">Secreted</keyword>
<dbReference type="PANTHER" id="PTHR38340">
    <property type="entry name" value="S-LAYER PROTEIN"/>
    <property type="match status" value="1"/>
</dbReference>
<feature type="chain" id="PRO_5020487662" evidence="4">
    <location>
        <begin position="33"/>
        <end position="537"/>
    </location>
</feature>
<dbReference type="PROSITE" id="PS00330">
    <property type="entry name" value="HEMOLYSIN_CALCIUM"/>
    <property type="match status" value="1"/>
</dbReference>
<proteinExistence type="predicted"/>
<dbReference type="Pfam" id="PF00353">
    <property type="entry name" value="HemolysinCabind"/>
    <property type="match status" value="4"/>
</dbReference>
<reference evidence="5 6" key="1">
    <citation type="submission" date="2019-01" db="EMBL/GenBank/DDBJ databases">
        <title>Novel species of Nocardioides.</title>
        <authorList>
            <person name="Liu Q."/>
            <person name="Xin Y.-H."/>
        </authorList>
    </citation>
    <scope>NUCLEOTIDE SEQUENCE [LARGE SCALE GENOMIC DNA]</scope>
    <source>
        <strain evidence="5 6">CGMCC 4.6882</strain>
    </source>
</reference>
<feature type="region of interest" description="Disordered" evidence="3">
    <location>
        <begin position="140"/>
        <end position="261"/>
    </location>
</feature>
<evidence type="ECO:0000256" key="3">
    <source>
        <dbReference type="SAM" id="MobiDB-lite"/>
    </source>
</evidence>
<protein>
    <submittedName>
        <fullName evidence="5">Calcium-binding protein</fullName>
    </submittedName>
</protein>
<feature type="signal peptide" evidence="4">
    <location>
        <begin position="1"/>
        <end position="32"/>
    </location>
</feature>
<dbReference type="Gene3D" id="2.150.10.10">
    <property type="entry name" value="Serralysin-like metalloprotease, C-terminal"/>
    <property type="match status" value="2"/>
</dbReference>
<sequence length="537" mass="53764">MLPRMTSRVGALVSSVLLALGLTVVAVAPAHAAGGTTVSFDTASGLHVVDSRAQSTVVNIGFQVSSSRVWFRSSAGIASWPANCQSVDEPALGQYVYCPGASVAGVIGVFGAGSDTMRVQGVCMEYVGAALGDGSDTFEHTDCPTASSEVLGEGGDDSIVTGDGPDEIDGGPGNDFIRTNGGDDKVSGGDGNDKLESGAGNDTVSGGTGNDAIYPSAGNDVANGDDGDDLLASYQGDPDTGADDLRGGTGTDTIDLGNHTPGATIALDDIANDGNSGEGDNYHSDFERVLGSSGADTVIGTTNADYIKAGTGNDTIQGLGGNDEIDGDSDNDVIDGGAGNDILYGGYGNDDVTGGPGIDSLYGDYTACSAYGCPAGADILRAVDGEVDTVNCGSGADQAFVDGKDVLGTDGFQVCEAVTRTEPVPDPEDGGNGSSVKAGTASRSKGVKATLTCAAACKATAQVVVSKKVQKALKLKSRVLGTAKKSLKSAGKVNVKVSIAKWARQKLAGKGTVKATLAVKVTSGTTATLTQNIRLKP</sequence>
<evidence type="ECO:0000313" key="5">
    <source>
        <dbReference type="EMBL" id="RYB95351.1"/>
    </source>
</evidence>
<dbReference type="EMBL" id="SDWT01000001">
    <property type="protein sequence ID" value="RYB95351.1"/>
    <property type="molecule type" value="Genomic_DNA"/>
</dbReference>
<dbReference type="PRINTS" id="PR00313">
    <property type="entry name" value="CABNDNGRPT"/>
</dbReference>
<name>A0A4Q2S141_9ACTN</name>
<comment type="caution">
    <text evidence="5">The sequence shown here is derived from an EMBL/GenBank/DDBJ whole genome shotgun (WGS) entry which is preliminary data.</text>
</comment>
<dbReference type="GO" id="GO:0005509">
    <property type="term" value="F:calcium ion binding"/>
    <property type="evidence" value="ECO:0007669"/>
    <property type="project" value="InterPro"/>
</dbReference>
<accession>A0A4Q2S141</accession>
<dbReference type="AlphaFoldDB" id="A0A4Q2S141"/>
<dbReference type="Proteomes" id="UP000294071">
    <property type="component" value="Unassembled WGS sequence"/>
</dbReference>
<evidence type="ECO:0000256" key="4">
    <source>
        <dbReference type="SAM" id="SignalP"/>
    </source>
</evidence>
<keyword evidence="6" id="KW-1185">Reference proteome</keyword>
<dbReference type="InterPro" id="IPR011049">
    <property type="entry name" value="Serralysin-like_metalloprot_C"/>
</dbReference>
<dbReference type="InterPro" id="IPR001343">
    <property type="entry name" value="Hemolysn_Ca-bd"/>
</dbReference>
<dbReference type="GO" id="GO:0005576">
    <property type="term" value="C:extracellular region"/>
    <property type="evidence" value="ECO:0007669"/>
    <property type="project" value="UniProtKB-SubCell"/>
</dbReference>
<dbReference type="InterPro" id="IPR018511">
    <property type="entry name" value="Hemolysin-typ_Ca-bd_CS"/>
</dbReference>
<dbReference type="InterPro" id="IPR050557">
    <property type="entry name" value="RTX_toxin/Mannuronan_C5-epim"/>
</dbReference>